<sequence>MTEPDGRSNPDQPEPGSVRYDEQGRVEFYDGTEWKPYGAVTDADEPPVFRDEITAAFEAEVPGPAEPR</sequence>
<comment type="caution">
    <text evidence="2">The sequence shown here is derived from an EMBL/GenBank/DDBJ whole genome shotgun (WGS) entry which is preliminary data.</text>
</comment>
<evidence type="ECO:0000313" key="3">
    <source>
        <dbReference type="Proteomes" id="UP000621210"/>
    </source>
</evidence>
<accession>A0A926L6W5</accession>
<gene>
    <name evidence="2" type="ORF">H0H10_20340</name>
</gene>
<proteinExistence type="predicted"/>
<protein>
    <submittedName>
        <fullName evidence="2">Uncharacterized protein</fullName>
    </submittedName>
</protein>
<name>A0A926L6W5_9ACTN</name>
<dbReference type="Proteomes" id="UP000621210">
    <property type="component" value="Unassembled WGS sequence"/>
</dbReference>
<dbReference type="EMBL" id="JACVQF010000199">
    <property type="protein sequence ID" value="MBD0421476.1"/>
    <property type="molecule type" value="Genomic_DNA"/>
</dbReference>
<dbReference type="RefSeq" id="WP_188182437.1">
    <property type="nucleotide sequence ID" value="NZ_JACVQF010000199.1"/>
</dbReference>
<evidence type="ECO:0000313" key="2">
    <source>
        <dbReference type="EMBL" id="MBD0421476.1"/>
    </source>
</evidence>
<reference evidence="2" key="1">
    <citation type="submission" date="2020-09" db="EMBL/GenBank/DDBJ databases">
        <title>Streptomyces grisecoloratus sp. nov., isolated from cotton soil.</title>
        <authorList>
            <person name="Xing L."/>
        </authorList>
    </citation>
    <scope>NUCLEOTIDE SEQUENCE</scope>
    <source>
        <strain evidence="2">TRM S81-3</strain>
    </source>
</reference>
<evidence type="ECO:0000256" key="1">
    <source>
        <dbReference type="SAM" id="MobiDB-lite"/>
    </source>
</evidence>
<reference evidence="2" key="2">
    <citation type="submission" date="2020-09" db="EMBL/GenBank/DDBJ databases">
        <authorList>
            <person name="Luo X."/>
        </authorList>
    </citation>
    <scope>NUCLEOTIDE SEQUENCE</scope>
    <source>
        <strain evidence="2">TRM S81-3</strain>
    </source>
</reference>
<organism evidence="2 3">
    <name type="scientific">Streptomyces griseicoloratus</name>
    <dbReference type="NCBI Taxonomy" id="2752516"/>
    <lineage>
        <taxon>Bacteria</taxon>
        <taxon>Bacillati</taxon>
        <taxon>Actinomycetota</taxon>
        <taxon>Actinomycetes</taxon>
        <taxon>Kitasatosporales</taxon>
        <taxon>Streptomycetaceae</taxon>
        <taxon>Streptomyces</taxon>
    </lineage>
</organism>
<dbReference type="AlphaFoldDB" id="A0A926L6W5"/>
<keyword evidence="3" id="KW-1185">Reference proteome</keyword>
<feature type="region of interest" description="Disordered" evidence="1">
    <location>
        <begin position="1"/>
        <end position="23"/>
    </location>
</feature>